<gene>
    <name evidence="1" type="ORF">SVIM_LOCUS108741</name>
</gene>
<evidence type="ECO:0000313" key="1">
    <source>
        <dbReference type="EMBL" id="VFU29549.1"/>
    </source>
</evidence>
<accession>A0A6N2KLY1</accession>
<dbReference type="EMBL" id="CAADRP010000557">
    <property type="protein sequence ID" value="VFU29549.1"/>
    <property type="molecule type" value="Genomic_DNA"/>
</dbReference>
<sequence>MSTLPFNSLPLPLNINRANGQRLFSLKLVISYPPPSTILRQGGKERDAFFFLFKYLVFNQNGGGFKWEN</sequence>
<dbReference type="AlphaFoldDB" id="A0A6N2KLY1"/>
<protein>
    <submittedName>
        <fullName evidence="1">Uncharacterized protein</fullName>
    </submittedName>
</protein>
<name>A0A6N2KLY1_SALVM</name>
<reference evidence="1" key="1">
    <citation type="submission" date="2019-03" db="EMBL/GenBank/DDBJ databases">
        <authorList>
            <person name="Mank J."/>
            <person name="Almeida P."/>
        </authorList>
    </citation>
    <scope>NUCLEOTIDE SEQUENCE</scope>
    <source>
        <strain evidence="1">78183</strain>
    </source>
</reference>
<proteinExistence type="predicted"/>
<organism evidence="1">
    <name type="scientific">Salix viminalis</name>
    <name type="common">Common osier</name>
    <name type="synonym">Basket willow</name>
    <dbReference type="NCBI Taxonomy" id="40686"/>
    <lineage>
        <taxon>Eukaryota</taxon>
        <taxon>Viridiplantae</taxon>
        <taxon>Streptophyta</taxon>
        <taxon>Embryophyta</taxon>
        <taxon>Tracheophyta</taxon>
        <taxon>Spermatophyta</taxon>
        <taxon>Magnoliopsida</taxon>
        <taxon>eudicotyledons</taxon>
        <taxon>Gunneridae</taxon>
        <taxon>Pentapetalae</taxon>
        <taxon>rosids</taxon>
        <taxon>fabids</taxon>
        <taxon>Malpighiales</taxon>
        <taxon>Salicaceae</taxon>
        <taxon>Saliceae</taxon>
        <taxon>Salix</taxon>
    </lineage>
</organism>